<keyword evidence="6" id="KW-0805">Transcription regulation</keyword>
<accession>A0A6P9A5N2</accession>
<dbReference type="GO" id="GO:0000981">
    <property type="term" value="F:DNA-binding transcription factor activity, RNA polymerase II-specific"/>
    <property type="evidence" value="ECO:0007669"/>
    <property type="project" value="TreeGrafter"/>
</dbReference>
<dbReference type="PROSITE" id="PS00028">
    <property type="entry name" value="ZINC_FINGER_C2H2_1"/>
    <property type="match status" value="3"/>
</dbReference>
<keyword evidence="8" id="KW-0804">Transcription</keyword>
<dbReference type="RefSeq" id="XP_034251831.1">
    <property type="nucleotide sequence ID" value="XM_034395940.1"/>
</dbReference>
<evidence type="ECO:0000256" key="10">
    <source>
        <dbReference type="ARBA" id="ARBA00038409"/>
    </source>
</evidence>
<keyword evidence="7" id="KW-0238">DNA-binding</keyword>
<feature type="domain" description="C2H2-type" evidence="13">
    <location>
        <begin position="645"/>
        <end position="674"/>
    </location>
</feature>
<dbReference type="SUPFAM" id="SSF57667">
    <property type="entry name" value="beta-beta-alpha zinc fingers"/>
    <property type="match status" value="2"/>
</dbReference>
<evidence type="ECO:0000256" key="2">
    <source>
        <dbReference type="ARBA" id="ARBA00022723"/>
    </source>
</evidence>
<dbReference type="Pfam" id="PF00096">
    <property type="entry name" value="zf-C2H2"/>
    <property type="match status" value="2"/>
</dbReference>
<dbReference type="Gene3D" id="3.30.160.60">
    <property type="entry name" value="Classic Zinc Finger"/>
    <property type="match status" value="3"/>
</dbReference>
<feature type="domain" description="C2H2-type" evidence="13">
    <location>
        <begin position="675"/>
        <end position="704"/>
    </location>
</feature>
<gene>
    <name evidence="15" type="primary">LOC117651681</name>
</gene>
<evidence type="ECO:0000256" key="3">
    <source>
        <dbReference type="ARBA" id="ARBA00022737"/>
    </source>
</evidence>
<name>A0A6P9A5N2_THRPL</name>
<dbReference type="FunFam" id="3.30.160.60:FF:000077">
    <property type="entry name" value="Sp8 transcription factor"/>
    <property type="match status" value="1"/>
</dbReference>
<dbReference type="GO" id="GO:0005634">
    <property type="term" value="C:nucleus"/>
    <property type="evidence" value="ECO:0007669"/>
    <property type="project" value="UniProtKB-SubCell"/>
</dbReference>
<keyword evidence="14" id="KW-1185">Reference proteome</keyword>
<evidence type="ECO:0000256" key="6">
    <source>
        <dbReference type="ARBA" id="ARBA00023015"/>
    </source>
</evidence>
<dbReference type="SMART" id="SM00355">
    <property type="entry name" value="ZnF_C2H2"/>
    <property type="match status" value="3"/>
</dbReference>
<dbReference type="GeneID" id="117651681"/>
<dbReference type="PANTHER" id="PTHR23235">
    <property type="entry name" value="KRUEPPEL-LIKE TRANSCRIPTION FACTOR"/>
    <property type="match status" value="1"/>
</dbReference>
<evidence type="ECO:0000256" key="4">
    <source>
        <dbReference type="ARBA" id="ARBA00022771"/>
    </source>
</evidence>
<dbReference type="PROSITE" id="PS50157">
    <property type="entry name" value="ZINC_FINGER_C2H2_2"/>
    <property type="match status" value="3"/>
</dbReference>
<keyword evidence="9" id="KW-0539">Nucleus</keyword>
<dbReference type="OrthoDB" id="6365676at2759"/>
<sequence>MPEETPPSPLALLAATCSKIGSTPAPMQQPQALPQEEAQEGNLAASQEQQFTLPSGQQIRIVNSSNLLQQLQAAQQHAFQQQQQALQQSVQPLQQMQQQQIVESNAMVAVNPKREPCSPPASPQTSANAQTQLVTLQQLQSFLPQHMQLTNATTSQASVPDGTQQVSRDIKPSLVSLQNIPGQFIQHQPLVTSAGQNVTYNVVQPMQTVTVDEQGTVLLNAAPGGAQQIQHLQLPGGHTVLTPSMLRGHNVIPNGNLPAGLQAGILQNIAGQTVQFPGGNMAVRQAGGGLQQLVHLPAVTTQTIPVQVPISTSNGTIYQTVHLPVQSMQNVQQIPQMIPHMQLGQVQAPQMAQIVTPNGQIQQVQLTSLAQLGGLNHQLQLAQPQQQQQMQQSAQPTGSNTVTSSTWSTSTVTSPTVSVQTVSAPTMIDASGQQQISFAGGQVVLQQQPQQQQITLPNGQQVTVIQPSQNMTNLGNLTQVRPNVFQIQNLSNVANLSSLQSFPIQNIPGLGNVQLIPASALQLAHQLGQQTQQTVQAQVQVQAPQIQQPQQPQVQQLQPQANTVVSLPGGLQLMTAPQPQPVPADNGEASVQWQVVNSTPTPVPAVPAVSTSSNRREGRRQRRVACTCPNCNDSRERGGERRKIHICHIPGCNKVYGKTSHLRAHLRWHSGERPFICGWAYCGKRFTRSDELQRHRRTHTGEKRFACQDCDKKFMRSDHLSKHMRIHAKQRREGLPVGPVGPSDASEQELATSTQSGSEDEDDGSDGEESGSSGDEDMRIIINPEPDQSDSAVADAVNSPLLDS</sequence>
<feature type="domain" description="C2H2-type" evidence="13">
    <location>
        <begin position="705"/>
        <end position="732"/>
    </location>
</feature>
<keyword evidence="2" id="KW-0479">Metal-binding</keyword>
<feature type="compositionally biased region" description="Acidic residues" evidence="12">
    <location>
        <begin position="758"/>
        <end position="769"/>
    </location>
</feature>
<keyword evidence="4 11" id="KW-0863">Zinc-finger</keyword>
<dbReference type="GO" id="GO:0000978">
    <property type="term" value="F:RNA polymerase II cis-regulatory region sequence-specific DNA binding"/>
    <property type="evidence" value="ECO:0007669"/>
    <property type="project" value="TreeGrafter"/>
</dbReference>
<evidence type="ECO:0000256" key="12">
    <source>
        <dbReference type="SAM" id="MobiDB-lite"/>
    </source>
</evidence>
<dbReference type="Proteomes" id="UP000515158">
    <property type="component" value="Unplaced"/>
</dbReference>
<dbReference type="InterPro" id="IPR013087">
    <property type="entry name" value="Znf_C2H2_type"/>
</dbReference>
<dbReference type="AlphaFoldDB" id="A0A6P9A5N2"/>
<evidence type="ECO:0000256" key="9">
    <source>
        <dbReference type="ARBA" id="ARBA00023242"/>
    </source>
</evidence>
<evidence type="ECO:0000256" key="1">
    <source>
        <dbReference type="ARBA" id="ARBA00004123"/>
    </source>
</evidence>
<evidence type="ECO:0000256" key="8">
    <source>
        <dbReference type="ARBA" id="ARBA00023163"/>
    </source>
</evidence>
<dbReference type="InterPro" id="IPR036236">
    <property type="entry name" value="Znf_C2H2_sf"/>
</dbReference>
<comment type="similarity">
    <text evidence="10">Belongs to the Sp1 C2H2-type zinc-finger protein family.</text>
</comment>
<evidence type="ECO:0000259" key="13">
    <source>
        <dbReference type="PROSITE" id="PS50157"/>
    </source>
</evidence>
<feature type="region of interest" description="Disordered" evidence="12">
    <location>
        <begin position="383"/>
        <end position="410"/>
    </location>
</feature>
<keyword evidence="3" id="KW-0677">Repeat</keyword>
<proteinExistence type="inferred from homology"/>
<dbReference type="PANTHER" id="PTHR23235:SF165">
    <property type="entry name" value="TRANSCRIPTION FACTOR BTD"/>
    <property type="match status" value="1"/>
</dbReference>
<evidence type="ECO:0000256" key="11">
    <source>
        <dbReference type="PROSITE-ProRule" id="PRU00042"/>
    </source>
</evidence>
<comment type="subcellular location">
    <subcellularLocation>
        <location evidence="1">Nucleus</location>
    </subcellularLocation>
</comment>
<keyword evidence="5" id="KW-0862">Zinc</keyword>
<feature type="region of interest" description="Disordered" evidence="12">
    <location>
        <begin position="21"/>
        <end position="47"/>
    </location>
</feature>
<dbReference type="GO" id="GO:0008270">
    <property type="term" value="F:zinc ion binding"/>
    <property type="evidence" value="ECO:0007669"/>
    <property type="project" value="UniProtKB-KW"/>
</dbReference>
<dbReference type="FunFam" id="3.30.160.60:FF:000014">
    <property type="entry name" value="Transcription factor Sp3"/>
    <property type="match status" value="1"/>
</dbReference>
<evidence type="ECO:0000313" key="15">
    <source>
        <dbReference type="RefSeq" id="XP_034251831.1"/>
    </source>
</evidence>
<feature type="compositionally biased region" description="Low complexity" evidence="12">
    <location>
        <begin position="24"/>
        <end position="36"/>
    </location>
</feature>
<evidence type="ECO:0000313" key="14">
    <source>
        <dbReference type="Proteomes" id="UP000515158"/>
    </source>
</evidence>
<dbReference type="FunFam" id="3.30.160.60:FF:001110">
    <property type="entry name" value="Krueppel factor 13"/>
    <property type="match status" value="1"/>
</dbReference>
<reference evidence="15" key="1">
    <citation type="submission" date="2025-08" db="UniProtKB">
        <authorList>
            <consortium name="RefSeq"/>
        </authorList>
    </citation>
    <scope>IDENTIFICATION</scope>
    <source>
        <tissue evidence="15">Total insect</tissue>
    </source>
</reference>
<protein>
    <submittedName>
        <fullName evidence="15">Transcription factor Sp3-like isoform X3</fullName>
    </submittedName>
</protein>
<feature type="region of interest" description="Disordered" evidence="12">
    <location>
        <begin position="721"/>
        <end position="804"/>
    </location>
</feature>
<evidence type="ECO:0000256" key="7">
    <source>
        <dbReference type="ARBA" id="ARBA00023125"/>
    </source>
</evidence>
<organism evidence="15">
    <name type="scientific">Thrips palmi</name>
    <name type="common">Melon thrips</name>
    <dbReference type="NCBI Taxonomy" id="161013"/>
    <lineage>
        <taxon>Eukaryota</taxon>
        <taxon>Metazoa</taxon>
        <taxon>Ecdysozoa</taxon>
        <taxon>Arthropoda</taxon>
        <taxon>Hexapoda</taxon>
        <taxon>Insecta</taxon>
        <taxon>Pterygota</taxon>
        <taxon>Neoptera</taxon>
        <taxon>Paraneoptera</taxon>
        <taxon>Thysanoptera</taxon>
        <taxon>Terebrantia</taxon>
        <taxon>Thripoidea</taxon>
        <taxon>Thripidae</taxon>
        <taxon>Thrips</taxon>
    </lineage>
</organism>
<evidence type="ECO:0000256" key="5">
    <source>
        <dbReference type="ARBA" id="ARBA00022833"/>
    </source>
</evidence>